<dbReference type="InterPro" id="IPR002490">
    <property type="entry name" value="V-ATPase_116kDa_su"/>
</dbReference>
<evidence type="ECO:0000313" key="10">
    <source>
        <dbReference type="Proteomes" id="UP000029692"/>
    </source>
</evidence>
<feature type="transmembrane region" description="Helical" evidence="8">
    <location>
        <begin position="436"/>
        <end position="455"/>
    </location>
</feature>
<protein>
    <recommendedName>
        <fullName evidence="11">V-type ATP synthase subunit I</fullName>
    </recommendedName>
</protein>
<keyword evidence="5 8" id="KW-1133">Transmembrane helix</keyword>
<dbReference type="GO" id="GO:0051117">
    <property type="term" value="F:ATPase binding"/>
    <property type="evidence" value="ECO:0007669"/>
    <property type="project" value="TreeGrafter"/>
</dbReference>
<dbReference type="PANTHER" id="PTHR11629:SF63">
    <property type="entry name" value="V-TYPE PROTON ATPASE SUBUNIT A"/>
    <property type="match status" value="1"/>
</dbReference>
<dbReference type="Proteomes" id="UP000029692">
    <property type="component" value="Unassembled WGS sequence"/>
</dbReference>
<accession>A0A098R174</accession>
<keyword evidence="10" id="KW-1185">Reference proteome</keyword>
<evidence type="ECO:0000256" key="6">
    <source>
        <dbReference type="ARBA" id="ARBA00023065"/>
    </source>
</evidence>
<dbReference type="GO" id="GO:0046961">
    <property type="term" value="F:proton-transporting ATPase activity, rotational mechanism"/>
    <property type="evidence" value="ECO:0007669"/>
    <property type="project" value="InterPro"/>
</dbReference>
<comment type="similarity">
    <text evidence="2">Belongs to the V-ATPase 116 kDa subunit family.</text>
</comment>
<proteinExistence type="inferred from homology"/>
<dbReference type="EMBL" id="JNUP01000003">
    <property type="protein sequence ID" value="KGE73734.1"/>
    <property type="molecule type" value="Genomic_DNA"/>
</dbReference>
<dbReference type="eggNOG" id="COG1269">
    <property type="taxonomic scope" value="Bacteria"/>
</dbReference>
<evidence type="ECO:0000256" key="8">
    <source>
        <dbReference type="SAM" id="Phobius"/>
    </source>
</evidence>
<dbReference type="GO" id="GO:0033179">
    <property type="term" value="C:proton-transporting V-type ATPase, V0 domain"/>
    <property type="evidence" value="ECO:0007669"/>
    <property type="project" value="InterPro"/>
</dbReference>
<comment type="caution">
    <text evidence="9">The sequence shown here is derived from an EMBL/GenBank/DDBJ whole genome shotgun (WGS) entry which is preliminary data.</text>
</comment>
<feature type="transmembrane region" description="Helical" evidence="8">
    <location>
        <begin position="518"/>
        <end position="538"/>
    </location>
</feature>
<evidence type="ECO:0000256" key="1">
    <source>
        <dbReference type="ARBA" id="ARBA00004141"/>
    </source>
</evidence>
<dbReference type="AlphaFoldDB" id="A0A098R174"/>
<evidence type="ECO:0000256" key="2">
    <source>
        <dbReference type="ARBA" id="ARBA00009904"/>
    </source>
</evidence>
<evidence type="ECO:0000256" key="4">
    <source>
        <dbReference type="ARBA" id="ARBA00022692"/>
    </source>
</evidence>
<feature type="transmembrane region" description="Helical" evidence="8">
    <location>
        <begin position="406"/>
        <end position="424"/>
    </location>
</feature>
<keyword evidence="3" id="KW-0813">Transport</keyword>
<evidence type="ECO:0000256" key="7">
    <source>
        <dbReference type="ARBA" id="ARBA00023136"/>
    </source>
</evidence>
<reference evidence="9 10" key="1">
    <citation type="submission" date="2014-05" db="EMBL/GenBank/DDBJ databases">
        <title>De novo Genome Sequence of Spirocheata sp.</title>
        <authorList>
            <person name="Shivani Y."/>
            <person name="Subhash Y."/>
            <person name="Tushar L."/>
            <person name="Sasikala C."/>
            <person name="Ramana C.V."/>
        </authorList>
    </citation>
    <scope>NUCLEOTIDE SEQUENCE [LARGE SCALE GENOMIC DNA]</scope>
    <source>
        <strain evidence="9 10">JC230</strain>
    </source>
</reference>
<keyword evidence="7 8" id="KW-0472">Membrane</keyword>
<feature type="transmembrane region" description="Helical" evidence="8">
    <location>
        <begin position="550"/>
        <end position="577"/>
    </location>
</feature>
<organism evidence="9 10">
    <name type="scientific">Spirochaeta lutea</name>
    <dbReference type="NCBI Taxonomy" id="1480694"/>
    <lineage>
        <taxon>Bacteria</taxon>
        <taxon>Pseudomonadati</taxon>
        <taxon>Spirochaetota</taxon>
        <taxon>Spirochaetia</taxon>
        <taxon>Spirochaetales</taxon>
        <taxon>Spirochaetaceae</taxon>
        <taxon>Spirochaeta</taxon>
    </lineage>
</organism>
<dbReference type="PANTHER" id="PTHR11629">
    <property type="entry name" value="VACUOLAR PROTON ATPASES"/>
    <property type="match status" value="1"/>
</dbReference>
<keyword evidence="4 8" id="KW-0812">Transmembrane</keyword>
<keyword evidence="6" id="KW-0406">Ion transport</keyword>
<evidence type="ECO:0000313" key="9">
    <source>
        <dbReference type="EMBL" id="KGE73734.1"/>
    </source>
</evidence>
<dbReference type="GO" id="GO:0007035">
    <property type="term" value="P:vacuolar acidification"/>
    <property type="evidence" value="ECO:0007669"/>
    <property type="project" value="TreeGrafter"/>
</dbReference>
<feature type="transmembrane region" description="Helical" evidence="8">
    <location>
        <begin position="355"/>
        <end position="378"/>
    </location>
</feature>
<sequence>MIVPMTKARILALESHKSESTKELKNLGLLHPEITVTSSEKIERLREKISSIDRALGLLPEPGKDQVYPQIQEDEAEDLVARVLNLGASLKKLFEEREKLTREESRWSNWGNFDPSIIESLRDTDYPVNLLSLGLDEWKTFKKRYAELPLFEVRRLKAGVLICVVGEVPEEFLGSLIDPPDQSLNSMRRRITKIDNEISELTNHLSTLDMESNQLAAFKQKLEDQVEFATVEENFHATGPVLIISGFLPSNQVDALKKTAAKNSWGLTLEEPDSNEQVPTLTKNPPAVRIIQPVFDLLGTIPGYREHDISLWFLMFFTVFFAFIIGDAGYGALLLVVSIILSLKQSRKGTVGDGLKLFTLLSFATVVWGAITGNWFAYEPISRLPGFRDLIIPSINTYTQGSADTVKLICFVIGTVHIVIAHSIQFFRKITEKPYIHAFGQIGWMVTVLGLYYLVLNVVISSSTYPVPDLAVPMIGIGMGLVFLFENQSGEGFFRGVLSSLANVIPTLLSGVSSFSDIISYIRLYAVGLSGFAIAQSFNSMAQGMMESGIGGIIAGIVVVMLGHTLNLAMAGLSVVVHGVRLNMLEFSNHVGNEWAGFAYKPFKEQIQ</sequence>
<dbReference type="GO" id="GO:0016471">
    <property type="term" value="C:vacuolar proton-transporting V-type ATPase complex"/>
    <property type="evidence" value="ECO:0007669"/>
    <property type="project" value="TreeGrafter"/>
</dbReference>
<feature type="transmembrane region" description="Helical" evidence="8">
    <location>
        <begin position="311"/>
        <end position="343"/>
    </location>
</feature>
<gene>
    <name evidence="9" type="ORF">DC28_00415</name>
</gene>
<evidence type="ECO:0000256" key="3">
    <source>
        <dbReference type="ARBA" id="ARBA00022448"/>
    </source>
</evidence>
<evidence type="ECO:0000256" key="5">
    <source>
        <dbReference type="ARBA" id="ARBA00022989"/>
    </source>
</evidence>
<name>A0A098R174_9SPIO</name>
<dbReference type="STRING" id="1480694.DC28_00415"/>
<evidence type="ECO:0008006" key="11">
    <source>
        <dbReference type="Google" id="ProtNLM"/>
    </source>
</evidence>
<comment type="subcellular location">
    <subcellularLocation>
        <location evidence="1">Membrane</location>
        <topology evidence="1">Multi-pass membrane protein</topology>
    </subcellularLocation>
</comment>
<feature type="transmembrane region" description="Helical" evidence="8">
    <location>
        <begin position="467"/>
        <end position="485"/>
    </location>
</feature>